<dbReference type="PATRIC" id="fig|1705562.3.peg.1314"/>
<feature type="domain" description="CMP/dCMP-type deaminase" evidence="1">
    <location>
        <begin position="9"/>
        <end position="122"/>
    </location>
</feature>
<gene>
    <name evidence="2" type="ORF">AMS69_01850</name>
</gene>
<evidence type="ECO:0000313" key="2">
    <source>
        <dbReference type="EMBL" id="KOX94624.1"/>
    </source>
</evidence>
<dbReference type="OrthoDB" id="7284at2157"/>
<organism evidence="2 3">
    <name type="scientific">Haloarcula rubripromontorii</name>
    <dbReference type="NCBI Taxonomy" id="1705562"/>
    <lineage>
        <taxon>Archaea</taxon>
        <taxon>Methanobacteriati</taxon>
        <taxon>Methanobacteriota</taxon>
        <taxon>Stenosarchaea group</taxon>
        <taxon>Halobacteria</taxon>
        <taxon>Halobacteriales</taxon>
        <taxon>Haloarculaceae</taxon>
        <taxon>Haloarcula</taxon>
    </lineage>
</organism>
<dbReference type="CDD" id="cd01285">
    <property type="entry name" value="nucleoside_deaminase"/>
    <property type="match status" value="1"/>
</dbReference>
<dbReference type="AlphaFoldDB" id="A0A0N0BPY7"/>
<name>A0A0N0BPY7_9EURY</name>
<evidence type="ECO:0000259" key="1">
    <source>
        <dbReference type="PROSITE" id="PS51747"/>
    </source>
</evidence>
<dbReference type="PANTHER" id="PTHR11079:SF179">
    <property type="entry name" value="TRNA(ADENINE(34)) DEAMINASE, CHLOROPLASTIC"/>
    <property type="match status" value="1"/>
</dbReference>
<dbReference type="GO" id="GO:0046872">
    <property type="term" value="F:metal ion binding"/>
    <property type="evidence" value="ECO:0007669"/>
    <property type="project" value="UniProtKB-KW"/>
</dbReference>
<dbReference type="Proteomes" id="UP000037729">
    <property type="component" value="Unassembled WGS sequence"/>
</dbReference>
<dbReference type="InterPro" id="IPR058535">
    <property type="entry name" value="MafB19-deam"/>
</dbReference>
<dbReference type="SUPFAM" id="SSF53927">
    <property type="entry name" value="Cytidine deaminase-like"/>
    <property type="match status" value="1"/>
</dbReference>
<accession>A0A0N0BPY7</accession>
<proteinExistence type="predicted"/>
<reference evidence="2 3" key="1">
    <citation type="submission" date="2015-08" db="EMBL/GenBank/DDBJ databases">
        <title>Genomes of Isolates from Cabo Rojo, PR.</title>
        <authorList>
            <person name="Sanchez-Nieves R.L."/>
            <person name="Montalvo-Rodriguez R."/>
        </authorList>
    </citation>
    <scope>NUCLEOTIDE SEQUENCE [LARGE SCALE GENOMIC DNA]</scope>
    <source>
        <strain evidence="2 3">SL3</strain>
    </source>
</reference>
<evidence type="ECO:0000313" key="3">
    <source>
        <dbReference type="Proteomes" id="UP000037729"/>
    </source>
</evidence>
<dbReference type="GO" id="GO:0052717">
    <property type="term" value="F:tRNA-specific adenosine-34 deaminase activity"/>
    <property type="evidence" value="ECO:0007669"/>
    <property type="project" value="UniProtKB-EC"/>
</dbReference>
<protein>
    <submittedName>
        <fullName evidence="2">CMP deaminase</fullName>
    </submittedName>
</protein>
<dbReference type="InterPro" id="IPR002125">
    <property type="entry name" value="CMP_dCMP_dom"/>
</dbReference>
<dbReference type="PROSITE" id="PS51747">
    <property type="entry name" value="CYT_DCMP_DEAMINASES_2"/>
    <property type="match status" value="1"/>
</dbReference>
<dbReference type="InterPro" id="IPR016193">
    <property type="entry name" value="Cytidine_deaminase-like"/>
</dbReference>
<keyword evidence="3" id="KW-1185">Reference proteome</keyword>
<dbReference type="Gene3D" id="3.40.140.10">
    <property type="entry name" value="Cytidine Deaminase, domain 2"/>
    <property type="match status" value="1"/>
</dbReference>
<dbReference type="GO" id="GO:0002100">
    <property type="term" value="P:tRNA wobble adenosine to inosine editing"/>
    <property type="evidence" value="ECO:0007669"/>
    <property type="project" value="InterPro"/>
</dbReference>
<dbReference type="PANTHER" id="PTHR11079">
    <property type="entry name" value="CYTOSINE DEAMINASE FAMILY MEMBER"/>
    <property type="match status" value="1"/>
</dbReference>
<comment type="caution">
    <text evidence="2">The sequence shown here is derived from an EMBL/GenBank/DDBJ whole genome shotgun (WGS) entry which is preliminary data.</text>
</comment>
<dbReference type="STRING" id="1705562.AMS69_01850"/>
<dbReference type="Pfam" id="PF14437">
    <property type="entry name" value="MafB19-deam"/>
    <property type="match status" value="1"/>
</dbReference>
<sequence length="154" mass="17249">MPVSAFDEFDHETHMQRAFELARTAVDRGDRPFGSVLVRDDEIVMEASNRVLTESDVRRHPELQLAHRAMRECDPDGRAEMVMYTSTEPCPMCAGGLRYAGLGRVVYSVSSEEMSRFSGHEESVRSGEILAGVTEVVGPICQEEGLAIHEDFDW</sequence>
<dbReference type="RefSeq" id="WP_053966396.1">
    <property type="nucleotide sequence ID" value="NZ_JAWJXX010000009.1"/>
</dbReference>
<dbReference type="EMBL" id="LIUF01000001">
    <property type="protein sequence ID" value="KOX94624.1"/>
    <property type="molecule type" value="Genomic_DNA"/>
</dbReference>